<comment type="caution">
    <text evidence="1">The sequence shown here is derived from an EMBL/GenBank/DDBJ whole genome shotgun (WGS) entry which is preliminary data.</text>
</comment>
<reference evidence="1 2" key="1">
    <citation type="journal article" date="2018" name="Sci. Rep.">
        <title>Genome sequence of the cauliflower mushroom Sparassis crispa (Hanabiratake) and its association with beneficial usage.</title>
        <authorList>
            <person name="Kiyama R."/>
            <person name="Furutani Y."/>
            <person name="Kawaguchi K."/>
            <person name="Nakanishi T."/>
        </authorList>
    </citation>
    <scope>NUCLEOTIDE SEQUENCE [LARGE SCALE GENOMIC DNA]</scope>
</reference>
<keyword evidence="2" id="KW-1185">Reference proteome</keyword>
<dbReference type="STRING" id="139825.A0A401H121"/>
<evidence type="ECO:0000313" key="1">
    <source>
        <dbReference type="EMBL" id="GBE88125.1"/>
    </source>
</evidence>
<accession>A0A401H121</accession>
<name>A0A401H121_9APHY</name>
<organism evidence="1 2">
    <name type="scientific">Sparassis crispa</name>
    <dbReference type="NCBI Taxonomy" id="139825"/>
    <lineage>
        <taxon>Eukaryota</taxon>
        <taxon>Fungi</taxon>
        <taxon>Dikarya</taxon>
        <taxon>Basidiomycota</taxon>
        <taxon>Agaricomycotina</taxon>
        <taxon>Agaricomycetes</taxon>
        <taxon>Polyporales</taxon>
        <taxon>Sparassidaceae</taxon>
        <taxon>Sparassis</taxon>
    </lineage>
</organism>
<dbReference type="InParanoid" id="A0A401H121"/>
<dbReference type="InterPro" id="IPR011009">
    <property type="entry name" value="Kinase-like_dom_sf"/>
</dbReference>
<sequence>MATLSVTFPDNIRSSLRDYNFVSDGPVPWETTVEFVVKEMISESLSSKPSEDRISRILKEAQHYRNELVTLQGDAVPRFHGFYRGKTRTGLQVACLLLEDGGDCLNEDFHDLPMENRVAILTQLAKIHRAGLCHNGEVDTRNVVMHNGRYKFVDFHSAIEHSGCEFDVNNLHPGGPIPELLSLGCITMWYECRDFRIWDDGRIRLRRGVSFFRDDGWPSQEIIDELEPTFIWKWCEEAEEALFNYFNVMVAKLDNGATMEELKRNVNEQFLETLNGPTPDYVRLPQ</sequence>
<dbReference type="RefSeq" id="XP_027619038.1">
    <property type="nucleotide sequence ID" value="XM_027763237.1"/>
</dbReference>
<evidence type="ECO:0000313" key="2">
    <source>
        <dbReference type="Proteomes" id="UP000287166"/>
    </source>
</evidence>
<protein>
    <recommendedName>
        <fullName evidence="3">Protein kinase domain-containing protein</fullName>
    </recommendedName>
</protein>
<dbReference type="OrthoDB" id="2751906at2759"/>
<gene>
    <name evidence="1" type="ORF">SCP_1203550</name>
</gene>
<dbReference type="EMBL" id="BFAD01000012">
    <property type="protein sequence ID" value="GBE88125.1"/>
    <property type="molecule type" value="Genomic_DNA"/>
</dbReference>
<dbReference type="AlphaFoldDB" id="A0A401H121"/>
<dbReference type="Proteomes" id="UP000287166">
    <property type="component" value="Unassembled WGS sequence"/>
</dbReference>
<dbReference type="GeneID" id="38785042"/>
<evidence type="ECO:0008006" key="3">
    <source>
        <dbReference type="Google" id="ProtNLM"/>
    </source>
</evidence>
<dbReference type="SUPFAM" id="SSF56112">
    <property type="entry name" value="Protein kinase-like (PK-like)"/>
    <property type="match status" value="1"/>
</dbReference>
<proteinExistence type="predicted"/>